<sequence length="80" mass="8761">MMNNEIKLPAAYAAIDENEMVYLNGGSITDTQGWLIFMNVGALFNYVARVFSAGSSIINNVRVIVTTIEALNTFKLTGKN</sequence>
<proteinExistence type="predicted"/>
<organism evidence="1 2">
    <name type="scientific">Faecalibacterium prausnitzii</name>
    <dbReference type="NCBI Taxonomy" id="853"/>
    <lineage>
        <taxon>Bacteria</taxon>
        <taxon>Bacillati</taxon>
        <taxon>Bacillota</taxon>
        <taxon>Clostridia</taxon>
        <taxon>Eubacteriales</taxon>
        <taxon>Oscillospiraceae</taxon>
        <taxon>Faecalibacterium</taxon>
    </lineage>
</organism>
<dbReference type="Proteomes" id="UP000220005">
    <property type="component" value="Unassembled WGS sequence"/>
</dbReference>
<accession>A0A2A7AU32</accession>
<comment type="caution">
    <text evidence="1">The sequence shown here is derived from an EMBL/GenBank/DDBJ whole genome shotgun (WGS) entry which is preliminary data.</text>
</comment>
<dbReference type="RefSeq" id="WP_097838973.1">
    <property type="nucleotide sequence ID" value="NZ_NMTY01000004.1"/>
</dbReference>
<dbReference type="AlphaFoldDB" id="A0A2A7AU32"/>
<gene>
    <name evidence="1" type="ORF">CGS58_03605</name>
</gene>
<dbReference type="EMBL" id="NMTY01000004">
    <property type="protein sequence ID" value="PDX82551.1"/>
    <property type="molecule type" value="Genomic_DNA"/>
</dbReference>
<protein>
    <submittedName>
        <fullName evidence="1">Uncharacterized protein</fullName>
    </submittedName>
</protein>
<name>A0A2A7AU32_9FIRM</name>
<evidence type="ECO:0000313" key="2">
    <source>
        <dbReference type="Proteomes" id="UP000220005"/>
    </source>
</evidence>
<evidence type="ECO:0000313" key="1">
    <source>
        <dbReference type="EMBL" id="PDX82551.1"/>
    </source>
</evidence>
<reference evidence="1 2" key="1">
    <citation type="journal article" date="2017" name="Front. Microbiol.">
        <title>New Insights into the Diversity of the Genus Faecalibacterium.</title>
        <authorList>
            <person name="Benevides L."/>
            <person name="Burman S."/>
            <person name="Martin R."/>
            <person name="Robert V."/>
            <person name="Thomas M."/>
            <person name="Miquel S."/>
            <person name="Chain F."/>
            <person name="Sokol H."/>
            <person name="Bermudez-Humaran L.G."/>
            <person name="Morrison M."/>
            <person name="Langella P."/>
            <person name="Azevedo V.A."/>
            <person name="Chatel J.M."/>
            <person name="Soares S."/>
        </authorList>
    </citation>
    <scope>NUCLEOTIDE SEQUENCE [LARGE SCALE GENOMIC DNA]</scope>
    <source>
        <strain evidence="1 2">CNCM I 4575</strain>
    </source>
</reference>